<dbReference type="InterPro" id="IPR050413">
    <property type="entry name" value="TCR_beta_variable"/>
</dbReference>
<dbReference type="EMBL" id="BRZM01000004">
    <property type="protein sequence ID" value="GLD47687.1"/>
    <property type="molecule type" value="Genomic_DNA"/>
</dbReference>
<keyword evidence="3" id="KW-1133">Transmembrane helix</keyword>
<dbReference type="Proteomes" id="UP001279410">
    <property type="component" value="Unassembled WGS sequence"/>
</dbReference>
<dbReference type="SUPFAM" id="SSF48726">
    <property type="entry name" value="Immunoglobulin"/>
    <property type="match status" value="2"/>
</dbReference>
<feature type="signal peptide" evidence="4">
    <location>
        <begin position="1"/>
        <end position="17"/>
    </location>
</feature>
<dbReference type="GO" id="GO:0007166">
    <property type="term" value="P:cell surface receptor signaling pathway"/>
    <property type="evidence" value="ECO:0007669"/>
    <property type="project" value="TreeGrafter"/>
</dbReference>
<dbReference type="InterPro" id="IPR013783">
    <property type="entry name" value="Ig-like_fold"/>
</dbReference>
<organism evidence="6 7">
    <name type="scientific">Lates japonicus</name>
    <name type="common">Japanese lates</name>
    <dbReference type="NCBI Taxonomy" id="270547"/>
    <lineage>
        <taxon>Eukaryota</taxon>
        <taxon>Metazoa</taxon>
        <taxon>Chordata</taxon>
        <taxon>Craniata</taxon>
        <taxon>Vertebrata</taxon>
        <taxon>Euteleostomi</taxon>
        <taxon>Actinopterygii</taxon>
        <taxon>Neopterygii</taxon>
        <taxon>Teleostei</taxon>
        <taxon>Neoteleostei</taxon>
        <taxon>Acanthomorphata</taxon>
        <taxon>Carangaria</taxon>
        <taxon>Carangaria incertae sedis</taxon>
        <taxon>Centropomidae</taxon>
        <taxon>Lates</taxon>
    </lineage>
</organism>
<dbReference type="GO" id="GO:0002376">
    <property type="term" value="P:immune system process"/>
    <property type="evidence" value="ECO:0007669"/>
    <property type="project" value="UniProtKB-KW"/>
</dbReference>
<evidence type="ECO:0000313" key="7">
    <source>
        <dbReference type="Proteomes" id="UP001279410"/>
    </source>
</evidence>
<sequence>MNLLLLSIALNTVLVSGSSLSDKVKQTPADIYKKPGEEARISCSHSIDNYYAILWITMKTDVLIIFVVLALWLQVHCQDVTQHPAISWNYVSKSAEMNCSHNKDISHTQMYWYRQRPGETMTLIVYTVYKGKPDYGGFPQAKYEAIKDTIQTGALTVKNLQPEDSGVSLGLEVRQSHSDLIIKPGDKVQIFCSHDKTDYRVMLWYQRSPGDTALKLIGYLNFKDVKMEKPYDKDFSISGDLSGNTAKNGSLILNLAAQEHSAVYYCAARETL</sequence>
<dbReference type="PANTHER" id="PTHR23268:SF102">
    <property type="entry name" value="IMMUNOGLOBULIN V-SET DOMAIN-CONTAINING PROTEIN"/>
    <property type="match status" value="1"/>
</dbReference>
<evidence type="ECO:0000256" key="1">
    <source>
        <dbReference type="ARBA" id="ARBA00022729"/>
    </source>
</evidence>
<keyword evidence="1 4" id="KW-0732">Signal</keyword>
<dbReference type="SMART" id="SM00406">
    <property type="entry name" value="IGv"/>
    <property type="match status" value="2"/>
</dbReference>
<evidence type="ECO:0000259" key="5">
    <source>
        <dbReference type="PROSITE" id="PS50835"/>
    </source>
</evidence>
<feature type="domain" description="Ig-like" evidence="5">
    <location>
        <begin position="162"/>
        <end position="272"/>
    </location>
</feature>
<keyword evidence="7" id="KW-1185">Reference proteome</keyword>
<evidence type="ECO:0000313" key="6">
    <source>
        <dbReference type="EMBL" id="GLD47687.1"/>
    </source>
</evidence>
<dbReference type="PROSITE" id="PS50835">
    <property type="entry name" value="IG_LIKE"/>
    <property type="match status" value="1"/>
</dbReference>
<dbReference type="PANTHER" id="PTHR23268">
    <property type="entry name" value="T-CELL RECEPTOR BETA CHAIN"/>
    <property type="match status" value="1"/>
</dbReference>
<proteinExistence type="predicted"/>
<dbReference type="InterPro" id="IPR013106">
    <property type="entry name" value="Ig_V-set"/>
</dbReference>
<keyword evidence="3" id="KW-0812">Transmembrane</keyword>
<evidence type="ECO:0000256" key="3">
    <source>
        <dbReference type="SAM" id="Phobius"/>
    </source>
</evidence>
<keyword evidence="3" id="KW-0472">Membrane</keyword>
<dbReference type="Pfam" id="PF07686">
    <property type="entry name" value="V-set"/>
    <property type="match status" value="1"/>
</dbReference>
<dbReference type="AlphaFoldDB" id="A0AAD3QWR8"/>
<name>A0AAD3QWR8_LATJO</name>
<dbReference type="Gene3D" id="2.60.40.10">
    <property type="entry name" value="Immunoglobulins"/>
    <property type="match status" value="3"/>
</dbReference>
<evidence type="ECO:0000256" key="4">
    <source>
        <dbReference type="SAM" id="SignalP"/>
    </source>
</evidence>
<dbReference type="InterPro" id="IPR007110">
    <property type="entry name" value="Ig-like_dom"/>
</dbReference>
<evidence type="ECO:0000256" key="2">
    <source>
        <dbReference type="ARBA" id="ARBA00022859"/>
    </source>
</evidence>
<feature type="chain" id="PRO_5042290456" description="Ig-like domain-containing protein" evidence="4">
    <location>
        <begin position="18"/>
        <end position="272"/>
    </location>
</feature>
<accession>A0AAD3QWR8</accession>
<protein>
    <recommendedName>
        <fullName evidence="5">Ig-like domain-containing protein</fullName>
    </recommendedName>
</protein>
<comment type="caution">
    <text evidence="6">The sequence shown here is derived from an EMBL/GenBank/DDBJ whole genome shotgun (WGS) entry which is preliminary data.</text>
</comment>
<dbReference type="InterPro" id="IPR036179">
    <property type="entry name" value="Ig-like_dom_sf"/>
</dbReference>
<gene>
    <name evidence="6" type="ORF">AKAME5_000180200</name>
</gene>
<dbReference type="CDD" id="cd00099">
    <property type="entry name" value="IgV"/>
    <property type="match status" value="1"/>
</dbReference>
<reference evidence="6" key="1">
    <citation type="submission" date="2022-08" db="EMBL/GenBank/DDBJ databases">
        <title>Genome sequencing of akame (Lates japonicus).</title>
        <authorList>
            <person name="Hashiguchi Y."/>
            <person name="Takahashi H."/>
        </authorList>
    </citation>
    <scope>NUCLEOTIDE SEQUENCE</scope>
    <source>
        <strain evidence="6">Kochi</strain>
    </source>
</reference>
<feature type="transmembrane region" description="Helical" evidence="3">
    <location>
        <begin position="50"/>
        <end position="73"/>
    </location>
</feature>
<keyword evidence="2" id="KW-0391">Immunity</keyword>
<dbReference type="GO" id="GO:0005886">
    <property type="term" value="C:plasma membrane"/>
    <property type="evidence" value="ECO:0007669"/>
    <property type="project" value="TreeGrafter"/>
</dbReference>